<keyword evidence="2" id="KW-1185">Reference proteome</keyword>
<dbReference type="Proteomes" id="UP001225646">
    <property type="component" value="Unassembled WGS sequence"/>
</dbReference>
<accession>A0ABT9VSU0</accession>
<evidence type="ECO:0000313" key="1">
    <source>
        <dbReference type="EMBL" id="MDQ0164056.1"/>
    </source>
</evidence>
<gene>
    <name evidence="1" type="ORF">J2S06_003201</name>
</gene>
<sequence>MSNYRKKLFRGAKIEDCILDFIEMEKELRRAIETNKGNEKLLLSGMSHAYRMIVNRLVREFDYSKGGVIVNTKLTDLIQSLEKRVKESKEQSKRSGTNLVNNVYYDDIPNEAKNEIENIPREFQKGLFDGMSVVYEKIVIDLDIILKSDDSDKIICIERLLESYQRVVEKLKEKFRKDDVDYRSGYLQGEVSAYQMVGEEIKVIFDLTEK</sequence>
<organism evidence="1 2">
    <name type="scientific">Aeribacillus alveayuensis</name>
    <dbReference type="NCBI Taxonomy" id="279215"/>
    <lineage>
        <taxon>Bacteria</taxon>
        <taxon>Bacillati</taxon>
        <taxon>Bacillota</taxon>
        <taxon>Bacilli</taxon>
        <taxon>Bacillales</taxon>
        <taxon>Bacillaceae</taxon>
        <taxon>Aeribacillus</taxon>
    </lineage>
</organism>
<evidence type="ECO:0000313" key="2">
    <source>
        <dbReference type="Proteomes" id="UP001225646"/>
    </source>
</evidence>
<dbReference type="EMBL" id="JAUSTR010000041">
    <property type="protein sequence ID" value="MDQ0164056.1"/>
    <property type="molecule type" value="Genomic_DNA"/>
</dbReference>
<proteinExistence type="predicted"/>
<comment type="caution">
    <text evidence="1">The sequence shown here is derived from an EMBL/GenBank/DDBJ whole genome shotgun (WGS) entry which is preliminary data.</text>
</comment>
<reference evidence="1 2" key="1">
    <citation type="submission" date="2023-07" db="EMBL/GenBank/DDBJ databases">
        <title>Genomic Encyclopedia of Type Strains, Phase IV (KMG-IV): sequencing the most valuable type-strain genomes for metagenomic binning, comparative biology and taxonomic classification.</title>
        <authorList>
            <person name="Goeker M."/>
        </authorList>
    </citation>
    <scope>NUCLEOTIDE SEQUENCE [LARGE SCALE GENOMIC DNA]</scope>
    <source>
        <strain evidence="1 2">DSM 19092</strain>
    </source>
</reference>
<name>A0ABT9VSU0_9BACI</name>
<protein>
    <submittedName>
        <fullName evidence="1">Uncharacterized protein</fullName>
    </submittedName>
</protein>
<dbReference type="RefSeq" id="WP_419152936.1">
    <property type="nucleotide sequence ID" value="NZ_JAUSTR010000041.1"/>
</dbReference>